<dbReference type="EMBL" id="JAUJFL010000005">
    <property type="protein sequence ID" value="KAK2602227.1"/>
    <property type="molecule type" value="Genomic_DNA"/>
</dbReference>
<dbReference type="InterPro" id="IPR050703">
    <property type="entry name" value="Flavin_MAO"/>
</dbReference>
<evidence type="ECO:0000256" key="2">
    <source>
        <dbReference type="ARBA" id="ARBA00012804"/>
    </source>
</evidence>
<protein>
    <recommendedName>
        <fullName evidence="2">monoamine oxidase</fullName>
        <ecNumber evidence="2">1.4.3.4</ecNumber>
    </recommendedName>
</protein>
<accession>A0AAD9W2J3</accession>
<sequence length="440" mass="48740">MPRELSAQRSRSVLLIEARDRIGGRTWTANELGEEIEMGGTWVHWSQPHVYSELTRYGLQKNLKPTVAMMAPEVSYHTFFGRPERVDSIGTFNSSDRVAQEFLSPDGQTSRTLMPYPLDPQREPRLWAKYDHLTMAQRLDQIDVPKQDRDLFETFLGLCGLGKPADIGFTEVLRWYALAGHSMAGMYEQASVYKLGKGGTTSFAKALLNDIRADRLFNTAVAEISQAGGRVNIRTTDSKQLTARTVVCTIPLNCLGDLQLFPPLLGARAQSVKFAHHNMGAKLHFKLEDIQPLWLSTVSTTSQSPYLLAFADHNGTKTSGKDGTYVVAATKNDSVPNTKDAQAVVSEFEKCFKPGCKVTAYVSHDWVADPYSKGLWSSYRSEGMSKHLTALQQPHGLIFFASSDWADGWRGFIDGALESGKKAARSAAALLDETNPRANI</sequence>
<evidence type="ECO:0000313" key="6">
    <source>
        <dbReference type="Proteomes" id="UP001265746"/>
    </source>
</evidence>
<dbReference type="Pfam" id="PF01593">
    <property type="entry name" value="Amino_oxidase"/>
    <property type="match status" value="1"/>
</dbReference>
<evidence type="ECO:0000256" key="1">
    <source>
        <dbReference type="ARBA" id="ARBA00005995"/>
    </source>
</evidence>
<dbReference type="AlphaFoldDB" id="A0AAD9W2J3"/>
<dbReference type="PANTHER" id="PTHR43563:SF1">
    <property type="entry name" value="AMINE OXIDASE [FLAVIN-CONTAINING] B"/>
    <property type="match status" value="1"/>
</dbReference>
<evidence type="ECO:0000259" key="4">
    <source>
        <dbReference type="Pfam" id="PF01593"/>
    </source>
</evidence>
<dbReference type="InterPro" id="IPR036188">
    <property type="entry name" value="FAD/NAD-bd_sf"/>
</dbReference>
<dbReference type="PANTHER" id="PTHR43563">
    <property type="entry name" value="AMINE OXIDASE"/>
    <property type="match status" value="1"/>
</dbReference>
<dbReference type="Gene3D" id="3.90.660.10">
    <property type="match status" value="2"/>
</dbReference>
<comment type="catalytic activity">
    <reaction evidence="3">
        <text>a secondary aliphatic amine + O2 + H2O = a primary amine + an aldehyde + H2O2</text>
        <dbReference type="Rhea" id="RHEA:26414"/>
        <dbReference type="ChEBI" id="CHEBI:15377"/>
        <dbReference type="ChEBI" id="CHEBI:15379"/>
        <dbReference type="ChEBI" id="CHEBI:16240"/>
        <dbReference type="ChEBI" id="CHEBI:17478"/>
        <dbReference type="ChEBI" id="CHEBI:58855"/>
        <dbReference type="ChEBI" id="CHEBI:65296"/>
        <dbReference type="EC" id="1.4.3.4"/>
    </reaction>
</comment>
<evidence type="ECO:0000256" key="3">
    <source>
        <dbReference type="ARBA" id="ARBA00048448"/>
    </source>
</evidence>
<organism evidence="5 6">
    <name type="scientific">Phomopsis amygdali</name>
    <name type="common">Fusicoccum amygdali</name>
    <dbReference type="NCBI Taxonomy" id="1214568"/>
    <lineage>
        <taxon>Eukaryota</taxon>
        <taxon>Fungi</taxon>
        <taxon>Dikarya</taxon>
        <taxon>Ascomycota</taxon>
        <taxon>Pezizomycotina</taxon>
        <taxon>Sordariomycetes</taxon>
        <taxon>Sordariomycetidae</taxon>
        <taxon>Diaporthales</taxon>
        <taxon>Diaporthaceae</taxon>
        <taxon>Diaporthe</taxon>
    </lineage>
</organism>
<keyword evidence="6" id="KW-1185">Reference proteome</keyword>
<comment type="caution">
    <text evidence="5">The sequence shown here is derived from an EMBL/GenBank/DDBJ whole genome shotgun (WGS) entry which is preliminary data.</text>
</comment>
<dbReference type="GO" id="GO:0097621">
    <property type="term" value="F:monoamine oxidase activity"/>
    <property type="evidence" value="ECO:0007669"/>
    <property type="project" value="UniProtKB-EC"/>
</dbReference>
<evidence type="ECO:0000313" key="5">
    <source>
        <dbReference type="EMBL" id="KAK2602227.1"/>
    </source>
</evidence>
<dbReference type="Gene3D" id="3.50.50.60">
    <property type="entry name" value="FAD/NAD(P)-binding domain"/>
    <property type="match status" value="2"/>
</dbReference>
<feature type="domain" description="Amine oxidase" evidence="4">
    <location>
        <begin position="4"/>
        <end position="425"/>
    </location>
</feature>
<dbReference type="EC" id="1.4.3.4" evidence="2"/>
<name>A0AAD9W2J3_PHOAM</name>
<gene>
    <name evidence="5" type="ORF">N8I77_008777</name>
</gene>
<comment type="similarity">
    <text evidence="1">Belongs to the flavin monoamine oxidase family.</text>
</comment>
<reference evidence="5" key="1">
    <citation type="submission" date="2023-06" db="EMBL/GenBank/DDBJ databases">
        <authorList>
            <person name="Noh H."/>
        </authorList>
    </citation>
    <scope>NUCLEOTIDE SEQUENCE</scope>
    <source>
        <strain evidence="5">DUCC20226</strain>
    </source>
</reference>
<dbReference type="Proteomes" id="UP001265746">
    <property type="component" value="Unassembled WGS sequence"/>
</dbReference>
<dbReference type="InterPro" id="IPR002937">
    <property type="entry name" value="Amino_oxidase"/>
</dbReference>
<proteinExistence type="inferred from homology"/>
<dbReference type="SUPFAM" id="SSF51905">
    <property type="entry name" value="FAD/NAD(P)-binding domain"/>
    <property type="match status" value="1"/>
</dbReference>